<dbReference type="Gene3D" id="2.30.110.10">
    <property type="entry name" value="Electron Transport, Fmn-binding Protein, Chain A"/>
    <property type="match status" value="1"/>
</dbReference>
<dbReference type="GO" id="GO:0016646">
    <property type="term" value="F:oxidoreductase activity, acting on the CH-NH group of donors, NAD or NADP as acceptor"/>
    <property type="evidence" value="ECO:0007669"/>
    <property type="project" value="UniProtKB-ARBA"/>
</dbReference>
<dbReference type="SUPFAM" id="SSF50475">
    <property type="entry name" value="FMN-binding split barrel"/>
    <property type="match status" value="1"/>
</dbReference>
<reference evidence="6 7" key="1">
    <citation type="submission" date="2020-04" db="EMBL/GenBank/DDBJ databases">
        <authorList>
            <person name="Zhang R."/>
            <person name="Schippers A."/>
        </authorList>
    </citation>
    <scope>NUCLEOTIDE SEQUENCE [LARGE SCALE GENOMIC DNA]</scope>
    <source>
        <strain evidence="6 7">DSM 109850</strain>
    </source>
</reference>
<comment type="cofactor">
    <cofactor evidence="1">
        <name>FMN</name>
        <dbReference type="ChEBI" id="CHEBI:58210"/>
    </cofactor>
</comment>
<dbReference type="InterPro" id="IPR012349">
    <property type="entry name" value="Split_barrel_FMN-bd"/>
</dbReference>
<evidence type="ECO:0000256" key="4">
    <source>
        <dbReference type="ARBA" id="ARBA00038054"/>
    </source>
</evidence>
<keyword evidence="3" id="KW-0288">FMN</keyword>
<dbReference type="AlphaFoldDB" id="A0A7Y0Q4B1"/>
<gene>
    <name evidence="6" type="ORF">HIJ39_11970</name>
</gene>
<evidence type="ECO:0000256" key="2">
    <source>
        <dbReference type="ARBA" id="ARBA00022630"/>
    </source>
</evidence>
<evidence type="ECO:0000256" key="1">
    <source>
        <dbReference type="ARBA" id="ARBA00001917"/>
    </source>
</evidence>
<organism evidence="6 7">
    <name type="scientific">Sulfobacillus harzensis</name>
    <dbReference type="NCBI Taxonomy" id="2729629"/>
    <lineage>
        <taxon>Bacteria</taxon>
        <taxon>Bacillati</taxon>
        <taxon>Bacillota</taxon>
        <taxon>Clostridia</taxon>
        <taxon>Eubacteriales</taxon>
        <taxon>Clostridiales Family XVII. Incertae Sedis</taxon>
        <taxon>Sulfobacillus</taxon>
    </lineage>
</organism>
<keyword evidence="7" id="KW-1185">Reference proteome</keyword>
<dbReference type="RefSeq" id="WP_169099977.1">
    <property type="nucleotide sequence ID" value="NZ_JABBVZ010000038.1"/>
</dbReference>
<comment type="similarity">
    <text evidence="4">Belongs to the flavoredoxin family.</text>
</comment>
<evidence type="ECO:0000259" key="5">
    <source>
        <dbReference type="SMART" id="SM00903"/>
    </source>
</evidence>
<evidence type="ECO:0000256" key="3">
    <source>
        <dbReference type="ARBA" id="ARBA00022643"/>
    </source>
</evidence>
<dbReference type="Pfam" id="PF01613">
    <property type="entry name" value="Flavin_Reduct"/>
    <property type="match status" value="1"/>
</dbReference>
<comment type="caution">
    <text evidence="6">The sequence shown here is derived from an EMBL/GenBank/DDBJ whole genome shotgun (WGS) entry which is preliminary data.</text>
</comment>
<dbReference type="InterPro" id="IPR002563">
    <property type="entry name" value="Flavin_Rdtase-like_dom"/>
</dbReference>
<dbReference type="Proteomes" id="UP000533476">
    <property type="component" value="Unassembled WGS sequence"/>
</dbReference>
<accession>A0A7Y0Q4B1</accession>
<proteinExistence type="inferred from homology"/>
<dbReference type="PANTHER" id="PTHR33798">
    <property type="entry name" value="FLAVOPROTEIN OXYGENASE"/>
    <property type="match status" value="1"/>
</dbReference>
<dbReference type="PANTHER" id="PTHR33798:SF5">
    <property type="entry name" value="FLAVIN REDUCTASE LIKE DOMAIN-CONTAINING PROTEIN"/>
    <property type="match status" value="1"/>
</dbReference>
<evidence type="ECO:0000313" key="7">
    <source>
        <dbReference type="Proteomes" id="UP000533476"/>
    </source>
</evidence>
<keyword evidence="2" id="KW-0285">Flavoprotein</keyword>
<dbReference type="SMART" id="SM00903">
    <property type="entry name" value="Flavin_Reduct"/>
    <property type="match status" value="1"/>
</dbReference>
<protein>
    <submittedName>
        <fullName evidence="6">Flavin reductase family protein</fullName>
    </submittedName>
</protein>
<dbReference type="EMBL" id="JABBVZ010000038">
    <property type="protein sequence ID" value="NMP23059.1"/>
    <property type="molecule type" value="Genomic_DNA"/>
</dbReference>
<sequence length="209" mass="23030">MYIDIATLAADAAYRWMTQAVVPRPIAWVTSCDKEGRVNAAPFSFFTCLASNPPLIGITIMSRQGAPKDTLANARETREFVVNIASEENLEALNRTSIEAPHSFSETAYAGLHLIPAQNVGVPAIADALIHIACRYETEVAFGNQDNQTHPAHLLVGRIVSMEVDDRVMKDGYIDPEQLKAIGRLGGPLFCQTTEVRRLNRPRWPDDAL</sequence>
<evidence type="ECO:0000313" key="6">
    <source>
        <dbReference type="EMBL" id="NMP23059.1"/>
    </source>
</evidence>
<dbReference type="GO" id="GO:0010181">
    <property type="term" value="F:FMN binding"/>
    <property type="evidence" value="ECO:0007669"/>
    <property type="project" value="InterPro"/>
</dbReference>
<feature type="domain" description="Flavin reductase like" evidence="5">
    <location>
        <begin position="19"/>
        <end position="175"/>
    </location>
</feature>
<name>A0A7Y0Q4B1_9FIRM</name>